<evidence type="ECO:0000313" key="3">
    <source>
        <dbReference type="EMBL" id="RDI23321.1"/>
    </source>
</evidence>
<comment type="caution">
    <text evidence="3">The sequence shown here is derived from an EMBL/GenBank/DDBJ whole genome shotgun (WGS) entry which is preliminary data.</text>
</comment>
<accession>A0A370FF62</accession>
<protein>
    <submittedName>
        <fullName evidence="3">Aspartyl-tRNA(Asn)/glutamyl-tRNA(Gln) amidotransferase subunit A</fullName>
    </submittedName>
</protein>
<evidence type="ECO:0000313" key="4">
    <source>
        <dbReference type="Proteomes" id="UP000255265"/>
    </source>
</evidence>
<dbReference type="RefSeq" id="WP_211322599.1">
    <property type="nucleotide sequence ID" value="NZ_QQAV01000006.1"/>
</dbReference>
<dbReference type="AlphaFoldDB" id="A0A370FF62"/>
<dbReference type="EMBL" id="QQAV01000006">
    <property type="protein sequence ID" value="RDI23321.1"/>
    <property type="molecule type" value="Genomic_DNA"/>
</dbReference>
<dbReference type="STRING" id="433924.NS331_20015"/>
<organism evidence="3 4">
    <name type="scientific">Pseudacidovorax intermedius</name>
    <dbReference type="NCBI Taxonomy" id="433924"/>
    <lineage>
        <taxon>Bacteria</taxon>
        <taxon>Pseudomonadati</taxon>
        <taxon>Pseudomonadota</taxon>
        <taxon>Betaproteobacteria</taxon>
        <taxon>Burkholderiales</taxon>
        <taxon>Comamonadaceae</taxon>
        <taxon>Pseudacidovorax</taxon>
    </lineage>
</organism>
<sequence length="484" mass="50617">MNRLAASPVCPEPVEGQDAAPASIPPLHDMDARELAARVARRDLPATEVARHFIARVEALNPGLNAIVQFDPARVLAEAEAVDRRLAAGESLPLAGVPFTVKDNLWVEGYRIAQGSLLFEDFVAPRDAWAVARLRALGGVVLGITNCSEFACKGVTSNLVYGATRHPLDPTLTPGGSSGGAVSALARGLGLLALATDAGGSTRRPAAHCGLVGLKPSPGLVPHPWGFAEPNYGLSVIGVLARSVADCGWAFDLLAAYDAGDPAGVPIPSGLTQPTPELPPRGLRIAWSPRLGCDFAIDDDVLAALQARVDALRTAGWQIADADPPWPPEAREYPLIALQHAGLHALYGEQWVADPTRIDPVLGAQIETGARIAPADVARALRLRERIAHALAGFFEHYDLLLCPSAPVTAWPLDQLGPPVIGGQPAGPRGHAAFTPLFNYCGVPACSVPAGTVRGLPVGLQVVAPRYEDARVLGFAAAVEGCIP</sequence>
<dbReference type="InterPro" id="IPR000120">
    <property type="entry name" value="Amidase"/>
</dbReference>
<dbReference type="PANTHER" id="PTHR11895">
    <property type="entry name" value="TRANSAMIDASE"/>
    <property type="match status" value="1"/>
</dbReference>
<feature type="domain" description="Amidase" evidence="2">
    <location>
        <begin position="48"/>
        <end position="473"/>
    </location>
</feature>
<feature type="region of interest" description="Disordered" evidence="1">
    <location>
        <begin position="1"/>
        <end position="26"/>
    </location>
</feature>
<dbReference type="Pfam" id="PF01425">
    <property type="entry name" value="Amidase"/>
    <property type="match status" value="1"/>
</dbReference>
<dbReference type="GO" id="GO:0016740">
    <property type="term" value="F:transferase activity"/>
    <property type="evidence" value="ECO:0007669"/>
    <property type="project" value="UniProtKB-KW"/>
</dbReference>
<reference evidence="3 4" key="1">
    <citation type="submission" date="2018-07" db="EMBL/GenBank/DDBJ databases">
        <title>Genomic Encyclopedia of Type Strains, Phase IV (KMG-IV): sequencing the most valuable type-strain genomes for metagenomic binning, comparative biology and taxonomic classification.</title>
        <authorList>
            <person name="Goeker M."/>
        </authorList>
    </citation>
    <scope>NUCLEOTIDE SEQUENCE [LARGE SCALE GENOMIC DNA]</scope>
    <source>
        <strain evidence="3 4">DSM 21352</strain>
    </source>
</reference>
<dbReference type="Proteomes" id="UP000255265">
    <property type="component" value="Unassembled WGS sequence"/>
</dbReference>
<dbReference type="Gene3D" id="3.90.1300.10">
    <property type="entry name" value="Amidase signature (AS) domain"/>
    <property type="match status" value="1"/>
</dbReference>
<proteinExistence type="predicted"/>
<evidence type="ECO:0000259" key="2">
    <source>
        <dbReference type="Pfam" id="PF01425"/>
    </source>
</evidence>
<dbReference type="InterPro" id="IPR036928">
    <property type="entry name" value="AS_sf"/>
</dbReference>
<dbReference type="PANTHER" id="PTHR11895:SF151">
    <property type="entry name" value="GLUTAMYL-TRNA(GLN) AMIDOTRANSFERASE SUBUNIT A"/>
    <property type="match status" value="1"/>
</dbReference>
<dbReference type="InterPro" id="IPR023631">
    <property type="entry name" value="Amidase_dom"/>
</dbReference>
<gene>
    <name evidence="3" type="ORF">DFR41_10623</name>
</gene>
<keyword evidence="4" id="KW-1185">Reference proteome</keyword>
<keyword evidence="3" id="KW-0808">Transferase</keyword>
<name>A0A370FF62_9BURK</name>
<evidence type="ECO:0000256" key="1">
    <source>
        <dbReference type="SAM" id="MobiDB-lite"/>
    </source>
</evidence>
<dbReference type="SUPFAM" id="SSF75304">
    <property type="entry name" value="Amidase signature (AS) enzymes"/>
    <property type="match status" value="1"/>
</dbReference>